<dbReference type="InterPro" id="IPR036097">
    <property type="entry name" value="HisK_dim/P_sf"/>
</dbReference>
<dbReference type="eggNOG" id="COG4191">
    <property type="taxonomic scope" value="Bacteria"/>
</dbReference>
<dbReference type="RefSeq" id="WP_011697105.1">
    <property type="nucleotide sequence ID" value="NC_008554.1"/>
</dbReference>
<dbReference type="InterPro" id="IPR036890">
    <property type="entry name" value="HATPase_C_sf"/>
</dbReference>
<dbReference type="SMART" id="SM00091">
    <property type="entry name" value="PAS"/>
    <property type="match status" value="2"/>
</dbReference>
<name>A0LET0_SYNFM</name>
<dbReference type="Pfam" id="PF00072">
    <property type="entry name" value="Response_reg"/>
    <property type="match status" value="1"/>
</dbReference>
<evidence type="ECO:0000256" key="3">
    <source>
        <dbReference type="ARBA" id="ARBA00022553"/>
    </source>
</evidence>
<dbReference type="GO" id="GO:0000155">
    <property type="term" value="F:phosphorelay sensor kinase activity"/>
    <property type="evidence" value="ECO:0007669"/>
    <property type="project" value="InterPro"/>
</dbReference>
<dbReference type="Proteomes" id="UP000001784">
    <property type="component" value="Chromosome"/>
</dbReference>
<dbReference type="Gene3D" id="3.40.50.2300">
    <property type="match status" value="1"/>
</dbReference>
<evidence type="ECO:0000256" key="2">
    <source>
        <dbReference type="ARBA" id="ARBA00012438"/>
    </source>
</evidence>
<feature type="modified residue" description="4-aspartylphosphate" evidence="4">
    <location>
        <position position="762"/>
    </location>
</feature>
<reference evidence="9 10" key="1">
    <citation type="submission" date="2006-10" db="EMBL/GenBank/DDBJ databases">
        <title>Complete sequence of Syntrophobacter fumaroxidans MPOB.</title>
        <authorList>
            <consortium name="US DOE Joint Genome Institute"/>
            <person name="Copeland A."/>
            <person name="Lucas S."/>
            <person name="Lapidus A."/>
            <person name="Barry K."/>
            <person name="Detter J.C."/>
            <person name="Glavina del Rio T."/>
            <person name="Hammon N."/>
            <person name="Israni S."/>
            <person name="Pitluck S."/>
            <person name="Goltsman E.G."/>
            <person name="Martinez M."/>
            <person name="Schmutz J."/>
            <person name="Larimer F."/>
            <person name="Land M."/>
            <person name="Hauser L."/>
            <person name="Kyrpides N."/>
            <person name="Kim E."/>
            <person name="Boone D.R."/>
            <person name="Brockman F."/>
            <person name="Culley D."/>
            <person name="Ferry J."/>
            <person name="Gunsalus R."/>
            <person name="McInerney M.J."/>
            <person name="Morrison M."/>
            <person name="Plugge C."/>
            <person name="Rohlin L."/>
            <person name="Scholten J."/>
            <person name="Sieber J."/>
            <person name="Stams A.J.M."/>
            <person name="Worm P."/>
            <person name="Henstra A.M."/>
            <person name="Richardson P."/>
        </authorList>
    </citation>
    <scope>NUCLEOTIDE SEQUENCE [LARGE SCALE GENOMIC DNA]</scope>
    <source>
        <strain evidence="10">DSM 10017 / MPOB</strain>
    </source>
</reference>
<dbReference type="SMART" id="SM00086">
    <property type="entry name" value="PAC"/>
    <property type="match status" value="2"/>
</dbReference>
<dbReference type="InterPro" id="IPR001610">
    <property type="entry name" value="PAC"/>
</dbReference>
<dbReference type="EC" id="2.7.13.3" evidence="2"/>
<dbReference type="InterPro" id="IPR035965">
    <property type="entry name" value="PAS-like_dom_sf"/>
</dbReference>
<sequence>MPAWAFRFMPVLTKRSFTDKVQTSVALFRTMKNDTPGGPQWIAPSLEGNAVKVSMESPEDAMSECSSLRERVRELESAENPFRTALEDHDELIVRFRPDFTLVYANQAYCRHLADTEAPCVGGNFLDCVNPADHDRVREEIGSLVPDGPVKTVEHGVLLGGREVRLSRWVYRAMIGERTDVIEYLGMSCVQGERIAHPGPWNEYRFLAEKTGNAAYRLRCDSRTYDHLGPAITRLTGYPLDEFDVSKFSELIEKIEIPGEEDVTPDTLIGFRKEGRTGEYRADYLIRTRLGERKWVRDHSFPWYDESGGLVGSVGILSDVTECKRAEEALQESEERFRNMAGLSPFPIAIVDRNGKIIYLNQRFVDLFGYTASDIPTLWDWFNQACPDPGESRTIIERIRSDLQAASKYEVISHEHRVRCKDGSSREIRFRLVSMENGDKFVTCEDLTEHMKIQEERIKASKLESIGVLAGGIAHDFNNILTAIIGNISLAKLYGGQGGRVSEKLTEAERACMRAKNLTQQLLTFSKGGEPIKKVIDVSDFLHEAVHFVLTGSNVRSVFFLPDDLWPVQCDEGQMGQVINNLIINAKQAMPDGGTIEISAENVILNAGDQALPLKPGRYLRIGVKDYGHGIPEEALTRIFDPYFTTKLKGSGLGLATAYSIIKKHEGYIQVESRVGEGAAFHIYLPVAGWSLREHDKMGDDTLRGRGRVLVMDDEDIILNCTYDLLRYLGYEVELARDGAEAVELYQEAVGLSRPFDAVIMDLTVPGGVGGVEAMQRLREIDPKVNAIVSSGYSNDPIMSQYREYGFRGVITKPYKLEQIGELLKTIVRRKWDAVE</sequence>
<dbReference type="CDD" id="cd00082">
    <property type="entry name" value="HisKA"/>
    <property type="match status" value="1"/>
</dbReference>
<evidence type="ECO:0000259" key="7">
    <source>
        <dbReference type="PROSITE" id="PS50112"/>
    </source>
</evidence>
<dbReference type="InterPro" id="IPR000014">
    <property type="entry name" value="PAS"/>
</dbReference>
<protein>
    <recommendedName>
        <fullName evidence="2">histidine kinase</fullName>
        <ecNumber evidence="2">2.7.13.3</ecNumber>
    </recommendedName>
</protein>
<dbReference type="PROSITE" id="PS50110">
    <property type="entry name" value="RESPONSE_REGULATORY"/>
    <property type="match status" value="1"/>
</dbReference>
<evidence type="ECO:0000259" key="8">
    <source>
        <dbReference type="PROSITE" id="PS50113"/>
    </source>
</evidence>
<dbReference type="InterPro" id="IPR001789">
    <property type="entry name" value="Sig_transdc_resp-reg_receiver"/>
</dbReference>
<dbReference type="InParanoid" id="A0LET0"/>
<dbReference type="InterPro" id="IPR003594">
    <property type="entry name" value="HATPase_dom"/>
</dbReference>
<dbReference type="Gene3D" id="3.30.450.20">
    <property type="entry name" value="PAS domain"/>
    <property type="match status" value="3"/>
</dbReference>
<dbReference type="SUPFAM" id="SSF55785">
    <property type="entry name" value="PYP-like sensor domain (PAS domain)"/>
    <property type="match status" value="3"/>
</dbReference>
<proteinExistence type="predicted"/>
<dbReference type="InterPro" id="IPR005467">
    <property type="entry name" value="His_kinase_dom"/>
</dbReference>
<dbReference type="SMART" id="SM00448">
    <property type="entry name" value="REC"/>
    <property type="match status" value="1"/>
</dbReference>
<keyword evidence="10" id="KW-1185">Reference proteome</keyword>
<dbReference type="Gene3D" id="1.10.287.130">
    <property type="match status" value="1"/>
</dbReference>
<dbReference type="Pfam" id="PF13188">
    <property type="entry name" value="PAS_8"/>
    <property type="match status" value="1"/>
</dbReference>
<dbReference type="PROSITE" id="PS50112">
    <property type="entry name" value="PAS"/>
    <property type="match status" value="1"/>
</dbReference>
<dbReference type="Pfam" id="PF02518">
    <property type="entry name" value="HATPase_c"/>
    <property type="match status" value="1"/>
</dbReference>
<feature type="domain" description="PAC" evidence="8">
    <location>
        <begin position="280"/>
        <end position="332"/>
    </location>
</feature>
<dbReference type="SMART" id="SM00388">
    <property type="entry name" value="HisKA"/>
    <property type="match status" value="1"/>
</dbReference>
<dbReference type="PROSITE" id="PS50113">
    <property type="entry name" value="PAC"/>
    <property type="match status" value="1"/>
</dbReference>
<keyword evidence="9" id="KW-0808">Transferase</keyword>
<evidence type="ECO:0000259" key="5">
    <source>
        <dbReference type="PROSITE" id="PS50109"/>
    </source>
</evidence>
<feature type="domain" description="Histidine kinase" evidence="5">
    <location>
        <begin position="472"/>
        <end position="689"/>
    </location>
</feature>
<dbReference type="NCBIfam" id="TIGR00229">
    <property type="entry name" value="sensory_box"/>
    <property type="match status" value="2"/>
</dbReference>
<dbReference type="PROSITE" id="PS50109">
    <property type="entry name" value="HIS_KIN"/>
    <property type="match status" value="1"/>
</dbReference>
<comment type="catalytic activity">
    <reaction evidence="1">
        <text>ATP + protein L-histidine = ADP + protein N-phospho-L-histidine.</text>
        <dbReference type="EC" id="2.7.13.3"/>
    </reaction>
</comment>
<dbReference type="PANTHER" id="PTHR43065">
    <property type="entry name" value="SENSOR HISTIDINE KINASE"/>
    <property type="match status" value="1"/>
</dbReference>
<keyword evidence="9" id="KW-0418">Kinase</keyword>
<dbReference type="SUPFAM" id="SSF55874">
    <property type="entry name" value="ATPase domain of HSP90 chaperone/DNA topoisomerase II/histidine kinase"/>
    <property type="match status" value="1"/>
</dbReference>
<dbReference type="CDD" id="cd00130">
    <property type="entry name" value="PAS"/>
    <property type="match status" value="3"/>
</dbReference>
<evidence type="ECO:0000313" key="10">
    <source>
        <dbReference type="Proteomes" id="UP000001784"/>
    </source>
</evidence>
<dbReference type="SMART" id="SM00387">
    <property type="entry name" value="HATPase_c"/>
    <property type="match status" value="1"/>
</dbReference>
<dbReference type="Gene3D" id="3.30.565.10">
    <property type="entry name" value="Histidine kinase-like ATPase, C-terminal domain"/>
    <property type="match status" value="1"/>
</dbReference>
<dbReference type="SUPFAM" id="SSF47384">
    <property type="entry name" value="Homodimeric domain of signal transducing histidine kinase"/>
    <property type="match status" value="1"/>
</dbReference>
<dbReference type="InterPro" id="IPR004358">
    <property type="entry name" value="Sig_transdc_His_kin-like_C"/>
</dbReference>
<dbReference type="Pfam" id="PF13426">
    <property type="entry name" value="PAS_9"/>
    <property type="match status" value="1"/>
</dbReference>
<dbReference type="EMBL" id="CP000478">
    <property type="protein sequence ID" value="ABK15932.1"/>
    <property type="molecule type" value="Genomic_DNA"/>
</dbReference>
<dbReference type="SUPFAM" id="SSF52172">
    <property type="entry name" value="CheY-like"/>
    <property type="match status" value="1"/>
</dbReference>
<evidence type="ECO:0000313" key="9">
    <source>
        <dbReference type="EMBL" id="ABK15932.1"/>
    </source>
</evidence>
<dbReference type="PANTHER" id="PTHR43065:SF42">
    <property type="entry name" value="TWO-COMPONENT SENSOR PPRA"/>
    <property type="match status" value="1"/>
</dbReference>
<evidence type="ECO:0000259" key="6">
    <source>
        <dbReference type="PROSITE" id="PS50110"/>
    </source>
</evidence>
<dbReference type="OrthoDB" id="9813024at2"/>
<evidence type="ECO:0000256" key="1">
    <source>
        <dbReference type="ARBA" id="ARBA00000085"/>
    </source>
</evidence>
<dbReference type="eggNOG" id="COG0784">
    <property type="taxonomic scope" value="Bacteria"/>
</dbReference>
<evidence type="ECO:0000256" key="4">
    <source>
        <dbReference type="PROSITE-ProRule" id="PRU00169"/>
    </source>
</evidence>
<dbReference type="InterPro" id="IPR011006">
    <property type="entry name" value="CheY-like_superfamily"/>
</dbReference>
<dbReference type="AlphaFoldDB" id="A0LET0"/>
<dbReference type="CDD" id="cd17546">
    <property type="entry name" value="REC_hyHK_CKI1_RcsC-like"/>
    <property type="match status" value="1"/>
</dbReference>
<feature type="domain" description="PAS" evidence="7">
    <location>
        <begin position="333"/>
        <end position="375"/>
    </location>
</feature>
<dbReference type="eggNOG" id="COG2202">
    <property type="taxonomic scope" value="Bacteria"/>
</dbReference>
<dbReference type="HOGENOM" id="CLU_000445_114_51_7"/>
<dbReference type="PRINTS" id="PR00344">
    <property type="entry name" value="BCTRLSENSOR"/>
</dbReference>
<dbReference type="STRING" id="335543.Sfum_0231"/>
<gene>
    <name evidence="9" type="ordered locus">Sfum_0231</name>
</gene>
<accession>A0LET0</accession>
<feature type="domain" description="Response regulatory" evidence="6">
    <location>
        <begin position="708"/>
        <end position="828"/>
    </location>
</feature>
<dbReference type="InterPro" id="IPR000700">
    <property type="entry name" value="PAS-assoc_C"/>
</dbReference>
<dbReference type="KEGG" id="sfu:Sfum_0231"/>
<dbReference type="InterPro" id="IPR003661">
    <property type="entry name" value="HisK_dim/P_dom"/>
</dbReference>
<organism evidence="9 10">
    <name type="scientific">Syntrophobacter fumaroxidans (strain DSM 10017 / MPOB)</name>
    <dbReference type="NCBI Taxonomy" id="335543"/>
    <lineage>
        <taxon>Bacteria</taxon>
        <taxon>Pseudomonadati</taxon>
        <taxon>Thermodesulfobacteriota</taxon>
        <taxon>Syntrophobacteria</taxon>
        <taxon>Syntrophobacterales</taxon>
        <taxon>Syntrophobacteraceae</taxon>
        <taxon>Syntrophobacter</taxon>
    </lineage>
</organism>
<keyword evidence="3 4" id="KW-0597">Phosphoprotein</keyword>